<feature type="transmembrane region" description="Helical" evidence="6">
    <location>
        <begin position="130"/>
        <end position="157"/>
    </location>
</feature>
<dbReference type="RefSeq" id="WP_155035249.1">
    <property type="nucleotide sequence ID" value="NZ_JBHTIG010000008.1"/>
</dbReference>
<evidence type="ECO:0000313" key="9">
    <source>
        <dbReference type="EMBL" id="MTH29269.1"/>
    </source>
</evidence>
<proteinExistence type="predicted"/>
<name>A0A7K1GL57_9FLAO</name>
<evidence type="ECO:0000256" key="4">
    <source>
        <dbReference type="ARBA" id="ARBA00022989"/>
    </source>
</evidence>
<evidence type="ECO:0000259" key="8">
    <source>
        <dbReference type="Pfam" id="PF22571"/>
    </source>
</evidence>
<accession>A0A7K1GL57</accession>
<keyword evidence="5 6" id="KW-0472">Membrane</keyword>
<feature type="transmembrane region" description="Helical" evidence="6">
    <location>
        <begin position="220"/>
        <end position="246"/>
    </location>
</feature>
<evidence type="ECO:0000256" key="1">
    <source>
        <dbReference type="ARBA" id="ARBA00004162"/>
    </source>
</evidence>
<dbReference type="Pfam" id="PF22571">
    <property type="entry name" value="LiaI-LiaF-TM_PspC"/>
    <property type="match status" value="1"/>
</dbReference>
<evidence type="ECO:0000256" key="6">
    <source>
        <dbReference type="SAM" id="Phobius"/>
    </source>
</evidence>
<dbReference type="PANTHER" id="PTHR33885">
    <property type="entry name" value="PHAGE SHOCK PROTEIN C"/>
    <property type="match status" value="1"/>
</dbReference>
<dbReference type="PANTHER" id="PTHR33885:SF3">
    <property type="entry name" value="PHAGE SHOCK PROTEIN C"/>
    <property type="match status" value="1"/>
</dbReference>
<keyword evidence="4 6" id="KW-1133">Transmembrane helix</keyword>
<evidence type="ECO:0000256" key="3">
    <source>
        <dbReference type="ARBA" id="ARBA00022692"/>
    </source>
</evidence>
<keyword evidence="2" id="KW-1003">Cell membrane</keyword>
<dbReference type="InterPro" id="IPR054321">
    <property type="entry name" value="PspC-rel_TM"/>
</dbReference>
<comment type="caution">
    <text evidence="9">The sequence shown here is derived from an EMBL/GenBank/DDBJ whole genome shotgun (WGS) entry which is preliminary data.</text>
</comment>
<dbReference type="OrthoDB" id="5772680at2"/>
<organism evidence="9 10">
    <name type="scientific">Myroides pelagicus</name>
    <dbReference type="NCBI Taxonomy" id="270914"/>
    <lineage>
        <taxon>Bacteria</taxon>
        <taxon>Pseudomonadati</taxon>
        <taxon>Bacteroidota</taxon>
        <taxon>Flavobacteriia</taxon>
        <taxon>Flavobacteriales</taxon>
        <taxon>Flavobacteriaceae</taxon>
        <taxon>Myroides</taxon>
    </lineage>
</organism>
<feature type="domain" description="PspC-related transmembrane region" evidence="8">
    <location>
        <begin position="206"/>
        <end position="322"/>
    </location>
</feature>
<dbReference type="InterPro" id="IPR007168">
    <property type="entry name" value="Phageshock_PspC_N"/>
</dbReference>
<dbReference type="AlphaFoldDB" id="A0A7K1GL57"/>
<feature type="domain" description="Phage shock protein PspC N-terminal" evidence="7">
    <location>
        <begin position="103"/>
        <end position="160"/>
    </location>
</feature>
<dbReference type="EMBL" id="WMJY01000008">
    <property type="protein sequence ID" value="MTH29269.1"/>
    <property type="molecule type" value="Genomic_DNA"/>
</dbReference>
<dbReference type="InterPro" id="IPR052027">
    <property type="entry name" value="PspC"/>
</dbReference>
<evidence type="ECO:0000256" key="2">
    <source>
        <dbReference type="ARBA" id="ARBA00022475"/>
    </source>
</evidence>
<sequence length="500" mass="57136">MNKTLTINIAGLVFHIDENAYYKLDNYLKAIRRSFTQEEQDEIIHDIEIRIAELFTERITDTNQVITVNDVDAIINIMGKPEDYTLGDDETTQETQFVYSGSKKLYRDSKNGILGGVLSGLSHYLKIDVLWLRILFLILVLFYGTGVLLYFIFWIVVPKAKTTSQILEMEREPINISTIEKKVKDNIDYVTNKINDVDYNKIKQTTEKAGQKSAKWLKNLIGIFLIAISSLALLGIIIGGIATYVNKDIIITEGINNHIPFFVTSPFTYTLSTTLAFFIAAIPFIGLILIGLRLIYTNIRYVFATIVGLFIVWLVLIGAFAVPFLNMKNYDFNQFNSVQMDSKEIIQKINIDFPETEVLHIAYVTPAFFETDSEDFTNYLSTKLASDLPVDYEILPTYQNNTYVKINGDFSKTITTKNKQMALTVDIESIKTRKVKDTLVVSDTYLDAKDLEFKIYIPVGKNIYIDAKTKENLDDDDFAHIKENHTYKMSEDRVLSCTDC</sequence>
<evidence type="ECO:0000259" key="7">
    <source>
        <dbReference type="Pfam" id="PF04024"/>
    </source>
</evidence>
<dbReference type="Proteomes" id="UP000488936">
    <property type="component" value="Unassembled WGS sequence"/>
</dbReference>
<evidence type="ECO:0000256" key="5">
    <source>
        <dbReference type="ARBA" id="ARBA00023136"/>
    </source>
</evidence>
<evidence type="ECO:0000313" key="10">
    <source>
        <dbReference type="Proteomes" id="UP000488936"/>
    </source>
</evidence>
<gene>
    <name evidence="9" type="ORF">GJV77_04950</name>
</gene>
<dbReference type="GO" id="GO:0005886">
    <property type="term" value="C:plasma membrane"/>
    <property type="evidence" value="ECO:0007669"/>
    <property type="project" value="UniProtKB-SubCell"/>
</dbReference>
<keyword evidence="10" id="KW-1185">Reference proteome</keyword>
<comment type="subcellular location">
    <subcellularLocation>
        <location evidence="1">Cell membrane</location>
        <topology evidence="1">Single-pass membrane protein</topology>
    </subcellularLocation>
</comment>
<keyword evidence="3 6" id="KW-0812">Transmembrane</keyword>
<feature type="transmembrane region" description="Helical" evidence="6">
    <location>
        <begin position="266"/>
        <end position="289"/>
    </location>
</feature>
<feature type="transmembrane region" description="Helical" evidence="6">
    <location>
        <begin position="301"/>
        <end position="325"/>
    </location>
</feature>
<dbReference type="Pfam" id="PF04024">
    <property type="entry name" value="PspC"/>
    <property type="match status" value="1"/>
</dbReference>
<protein>
    <submittedName>
        <fullName evidence="9">PspC domain-containing protein</fullName>
    </submittedName>
</protein>
<reference evidence="9 10" key="1">
    <citation type="journal article" date="2006" name="Int. J. Syst. Evol. Microbiol.">
        <title>Myroides pelagicus sp. nov., isolated from seawater in Thailand.</title>
        <authorList>
            <person name="Yoon J."/>
            <person name="Maneerat S."/>
            <person name="Kawai F."/>
            <person name="Yokota A."/>
        </authorList>
    </citation>
    <scope>NUCLEOTIDE SEQUENCE [LARGE SCALE GENOMIC DNA]</scope>
    <source>
        <strain evidence="9 10">SM1T</strain>
    </source>
</reference>